<dbReference type="AlphaFoldDB" id="A0A6J5UPN9"/>
<evidence type="ECO:0000313" key="1">
    <source>
        <dbReference type="EMBL" id="CAB4278061.1"/>
    </source>
</evidence>
<organism evidence="1 2">
    <name type="scientific">Prunus armeniaca</name>
    <name type="common">Apricot</name>
    <name type="synonym">Armeniaca vulgaris</name>
    <dbReference type="NCBI Taxonomy" id="36596"/>
    <lineage>
        <taxon>Eukaryota</taxon>
        <taxon>Viridiplantae</taxon>
        <taxon>Streptophyta</taxon>
        <taxon>Embryophyta</taxon>
        <taxon>Tracheophyta</taxon>
        <taxon>Spermatophyta</taxon>
        <taxon>Magnoliopsida</taxon>
        <taxon>eudicotyledons</taxon>
        <taxon>Gunneridae</taxon>
        <taxon>Pentapetalae</taxon>
        <taxon>rosids</taxon>
        <taxon>fabids</taxon>
        <taxon>Rosales</taxon>
        <taxon>Rosaceae</taxon>
        <taxon>Amygdaloideae</taxon>
        <taxon>Amygdaleae</taxon>
        <taxon>Prunus</taxon>
    </lineage>
</organism>
<gene>
    <name evidence="1" type="ORF">CURHAP_LOCUS28273</name>
</gene>
<proteinExistence type="predicted"/>
<dbReference type="EMBL" id="CAEKDK010000004">
    <property type="protein sequence ID" value="CAB4278061.1"/>
    <property type="molecule type" value="Genomic_DNA"/>
</dbReference>
<evidence type="ECO:0000313" key="2">
    <source>
        <dbReference type="Proteomes" id="UP000507222"/>
    </source>
</evidence>
<reference evidence="1 2" key="1">
    <citation type="submission" date="2020-05" db="EMBL/GenBank/DDBJ databases">
        <authorList>
            <person name="Campoy J."/>
            <person name="Schneeberger K."/>
            <person name="Spophaly S."/>
        </authorList>
    </citation>
    <scope>NUCLEOTIDE SEQUENCE [LARGE SCALE GENOMIC DNA]</scope>
    <source>
        <strain evidence="1">PruArmRojPasFocal</strain>
    </source>
</reference>
<name>A0A6J5UPN9_PRUAR</name>
<protein>
    <submittedName>
        <fullName evidence="1">Uncharacterized protein</fullName>
    </submittedName>
</protein>
<dbReference type="Proteomes" id="UP000507222">
    <property type="component" value="Unassembled WGS sequence"/>
</dbReference>
<sequence>MGEIGLGWWVQWLCRDRTEQGWARRGWNLEVRKKKKKKKTKRGFGDRDFCRGREREGSRARLLKRKV</sequence>
<accession>A0A6J5UPN9</accession>